<reference evidence="1 2" key="1">
    <citation type="journal article" date="2009" name="J. Bacteriol.">
        <title>Complete genome sequence of Lactobacillus johnsonii FI9785, a competitive exclusion agent against pathogens in poultry.</title>
        <authorList>
            <person name="Wegmann U."/>
            <person name="Overweg K."/>
            <person name="Horn N."/>
            <person name="Goesmann A."/>
            <person name="Narbad A."/>
            <person name="Gasson M.J."/>
            <person name="Shearman C."/>
        </authorList>
    </citation>
    <scope>NUCLEOTIDE SEQUENCE [LARGE SCALE GENOMIC DNA]</scope>
    <source>
        <strain evidence="1 2">FI9785</strain>
    </source>
</reference>
<gene>
    <name evidence="1" type="ordered locus">FI9785_1596</name>
</gene>
<dbReference type="PANTHER" id="PTHR43844">
    <property type="entry name" value="METHIONINE SYNTHASE"/>
    <property type="match status" value="1"/>
</dbReference>
<sequence>MITSKNGELEDPITSAKRITEAGQLVPLNNLSLSTQCGFASTEEGNILSEADQWKKIKFVVKIANNIWKSF</sequence>
<dbReference type="Gene3D" id="3.20.20.210">
    <property type="match status" value="1"/>
</dbReference>
<evidence type="ECO:0000313" key="1">
    <source>
        <dbReference type="EMBL" id="CAX67449.1"/>
    </source>
</evidence>
<evidence type="ECO:0008006" key="3">
    <source>
        <dbReference type="Google" id="ProtNLM"/>
    </source>
</evidence>
<dbReference type="Proteomes" id="UP000002627">
    <property type="component" value="Chromosome"/>
</dbReference>
<dbReference type="KEGG" id="ljf:FI9785_1596"/>
<dbReference type="AlphaFoldDB" id="D0R5T6"/>
<dbReference type="InterPro" id="IPR038071">
    <property type="entry name" value="UROD/MetE-like_sf"/>
</dbReference>
<evidence type="ECO:0000313" key="2">
    <source>
        <dbReference type="Proteomes" id="UP000002627"/>
    </source>
</evidence>
<name>D0R5T6_LACJF</name>
<proteinExistence type="predicted"/>
<protein>
    <recommendedName>
        <fullName evidence="3">Cobalamin-independent methionine synthase MetE C-terminal/archaeal domain-containing protein</fullName>
    </recommendedName>
</protein>
<accession>D0R5T6</accession>
<dbReference type="SUPFAM" id="SSF51726">
    <property type="entry name" value="UROD/MetE-like"/>
    <property type="match status" value="1"/>
</dbReference>
<dbReference type="EMBL" id="FN298497">
    <property type="protein sequence ID" value="CAX67449.1"/>
    <property type="molecule type" value="Genomic_DNA"/>
</dbReference>
<organism evidence="1 2">
    <name type="scientific">Lactobacillus johnsonii (strain FI9785)</name>
    <dbReference type="NCBI Taxonomy" id="633699"/>
    <lineage>
        <taxon>Bacteria</taxon>
        <taxon>Bacillati</taxon>
        <taxon>Bacillota</taxon>
        <taxon>Bacilli</taxon>
        <taxon>Lactobacillales</taxon>
        <taxon>Lactobacillaceae</taxon>
        <taxon>Lactobacillus</taxon>
    </lineage>
</organism>
<dbReference type="PANTHER" id="PTHR43844:SF1">
    <property type="entry name" value="METHIONINE SYNTHASE"/>
    <property type="match status" value="1"/>
</dbReference>
<keyword evidence="2" id="KW-1185">Reference proteome</keyword>
<dbReference type="HOGENOM" id="CLU_058877_3_0_9"/>